<organism evidence="1 2">
    <name type="scientific">Gopherus agassizii</name>
    <name type="common">Agassiz's desert tortoise</name>
    <dbReference type="NCBI Taxonomy" id="38772"/>
    <lineage>
        <taxon>Eukaryota</taxon>
        <taxon>Metazoa</taxon>
        <taxon>Chordata</taxon>
        <taxon>Craniata</taxon>
        <taxon>Vertebrata</taxon>
        <taxon>Euteleostomi</taxon>
        <taxon>Archelosauria</taxon>
        <taxon>Testudinata</taxon>
        <taxon>Testudines</taxon>
        <taxon>Cryptodira</taxon>
        <taxon>Durocryptodira</taxon>
        <taxon>Testudinoidea</taxon>
        <taxon>Testudinidae</taxon>
        <taxon>Gopherus</taxon>
    </lineage>
</organism>
<reference evidence="1" key="2">
    <citation type="submission" date="2025-08" db="UniProtKB">
        <authorList>
            <consortium name="Ensembl"/>
        </authorList>
    </citation>
    <scope>IDENTIFICATION</scope>
</reference>
<evidence type="ECO:0000313" key="1">
    <source>
        <dbReference type="Ensembl" id="ENSGAGP00000014677.1"/>
    </source>
</evidence>
<dbReference type="Proteomes" id="UP000291020">
    <property type="component" value="Unassembled WGS sequence"/>
</dbReference>
<evidence type="ECO:0000313" key="2">
    <source>
        <dbReference type="Proteomes" id="UP000291020"/>
    </source>
</evidence>
<dbReference type="AlphaFoldDB" id="A0A452HIF6"/>
<dbReference type="Ensembl" id="ENSGAGT00000016782.1">
    <property type="protein sequence ID" value="ENSGAGP00000014677.1"/>
    <property type="gene ID" value="ENSGAGG00000011142.1"/>
</dbReference>
<name>A0A452HIF6_9SAUR</name>
<accession>A0A452HIF6</accession>
<sequence>GAEEKYKPLSMCSYHPPYNESLEKRWAEAEHLAIHACLKLPKLPCWDHKEKLIQEGKYERTFHLLLTL</sequence>
<reference evidence="2" key="1">
    <citation type="journal article" date="2017" name="PLoS ONE">
        <title>The Agassiz's desert tortoise genome provides a resource for the conservation of a threatened species.</title>
        <authorList>
            <person name="Tollis M."/>
            <person name="DeNardo D.F."/>
            <person name="Cornelius J.A."/>
            <person name="Dolby G.A."/>
            <person name="Edwards T."/>
            <person name="Henen B.T."/>
            <person name="Karl A.E."/>
            <person name="Murphy R.W."/>
            <person name="Kusumi K."/>
        </authorList>
    </citation>
    <scope>NUCLEOTIDE SEQUENCE [LARGE SCALE GENOMIC DNA]</scope>
</reference>
<proteinExistence type="predicted"/>
<keyword evidence="2" id="KW-1185">Reference proteome</keyword>
<reference evidence="1" key="3">
    <citation type="submission" date="2025-09" db="UniProtKB">
        <authorList>
            <consortium name="Ensembl"/>
        </authorList>
    </citation>
    <scope>IDENTIFICATION</scope>
</reference>
<protein>
    <submittedName>
        <fullName evidence="1">Uncharacterized protein</fullName>
    </submittedName>
</protein>